<feature type="compositionally biased region" description="Pro residues" evidence="9">
    <location>
        <begin position="783"/>
        <end position="794"/>
    </location>
</feature>
<dbReference type="SUPFAM" id="SSF48065">
    <property type="entry name" value="DBL homology domain (DH-domain)"/>
    <property type="match status" value="1"/>
</dbReference>
<feature type="compositionally biased region" description="Polar residues" evidence="9">
    <location>
        <begin position="229"/>
        <end position="243"/>
    </location>
</feature>
<keyword evidence="4" id="KW-0479">Metal-binding</keyword>
<sequence length="1692" mass="186743">MQSTKSDGGVSRPPLRPKPKLKTPVKPPETSVTTNGLPVAHVKPMVHNKTNQGGESGQQKIRPMRPPPPLPKQAPVGQPKPPDPSTSIKTNSANEHHFKSNPVPTVQNSPVPAGRNSPIPTGRISPVLSGLNSPLSSGSSSPVPMGRNSPTPKPRPRISKVVQSVPHIEFGSAKDKETGGSQLGKPAVRTPDGSTSGKSPALKPRPVPRKRGDTKLGETVPDFLAETPPNLNVSDSAVVETTDSSSLPKSSSGVGIRNEENDLVSKQSDGNESQMSSPNATEKVTVKPESSEESPSNFSNILKMFSSSDLKEDHSPAEDGSSPSRPPRSRKATKLQDATTNKTSPLENIDSKEEDMLDQTGRETSKHSGENVAEFKPIPPKLPILPTNSCEKKDTNIVGNEGKLKIPPPCPPKPDSKKRHSYESAPDGESNVSSKVEDGRRCRRSRSVGTLLDVLNDGAKEGKPPRQEDPEKGNQVDNPAKKAKQQVTKTEKETRKSDNMSVLERLSFSKKERTSSQSSVGSHKSERGRSNSRSQFFVESPLPKSRTASASGSVSSVEEEKEEGNKEGKKDESVVTGLNQSKFSQAQHMLSQVMKSRLQAPSGSTSQDKPKLVPARPAPPVPKKLPGNLQDKEASHVLPPCGDIPNTPSSPGNKRTTLERMQAEGLVSPRRHSIGDISQTSSEHIYSYLDDDDYELIKSRSDTTVSDGSNLYEQVEGINHPSSSNHVETSSVGSDEAEEYLEPIKTHKSRRASYEYVEPVVKAASKPPGYEFVEPPSCTPPLSPPAFVAPPPPKTTNLKHSQSLQACDIPPARPPRRKRQTVEVGNVFVESGQDQGQTAVPSIVVTQQSQDSLEGEEYFDMRGIAAKQDNLEGEEYFDMQGLKSETALLENNNEEEYFDMTAYKKVLPTGGDSHQDDTGEEYFDMQGQKPLPDPTPNPQGQSFPSQGTRAISCANFLPPPPSVQGHCTTGIKPYVNMPPQSPSAALITEDEYFDMSGVSRSPVTSDLSHDVSSDNNAVLEDMEYSDMSVFRDAGDDHNDYSNYRAGSESPTNSFSDSDSSFGGPRPLSTVDEDGTEESIGPGRHPVTMRLHAEPSRPDSYAESIYSEHSDGSQNEGQPKRSKIYYIAKEMMTSEKVFVEVLKLLNVEFRNFITEMTTEMNRTVIPNPLLCQLLNYLPQLEDFNEDLLKDLTSRVENWDEDPRIADIFVKKGPFLKLYTTYIREYEHTSKRFDEACKEYPLFAEAVKKFEAKDCCASLNLKAYMLKPIQRIPQYRLLLNDYKKHLPEDSQDLKDTEVALEIVSAVADHANEAMRQGDQFQKMLEVQSNLVGGFEVIKPGRVLLKQGTLEKLSRKVLQPRMFFLFNDVLLYTTPTSTGSFRLNHVLPLTGMKVSQPAQDDFQNEFSIISVHRSVTVSASTSDERDEWLKALQTAISDVMSKKKSFDVQMLLKETSYDKDFILGSTAPVWIPDSRVSMCALCTTEFTVTFRRHHCRACGKIVCSNCSDNKAPLSYMDNKSARVCDVCFGRLEKEFGEVSKYIPPQSGAAEQDGQLAIHPSKVSIKERFSKSVRNSKWLGSRKSRPSVLQEVHANDQGSEMSGYLKVWKAKKWKKLWFVIKDKVLYTYKASEDMAAVESTPLLGYDVEKATEYFEGVEPSLLFSITHQGRQPMTFRTEAPSARDKWVSVTRDATMP</sequence>
<evidence type="ECO:0000256" key="7">
    <source>
        <dbReference type="ARBA" id="ARBA00023212"/>
    </source>
</evidence>
<dbReference type="CDD" id="cd15743">
    <property type="entry name" value="FYVE_FGD6"/>
    <property type="match status" value="1"/>
</dbReference>
<feature type="compositionally biased region" description="Low complexity" evidence="9">
    <location>
        <begin position="1053"/>
        <end position="1063"/>
    </location>
</feature>
<dbReference type="InterPro" id="IPR051092">
    <property type="entry name" value="FYVE_RhoGEF_PH"/>
</dbReference>
<dbReference type="InterPro" id="IPR017455">
    <property type="entry name" value="Znf_FYVE-rel"/>
</dbReference>
<dbReference type="Pfam" id="PF00169">
    <property type="entry name" value="PH"/>
    <property type="match status" value="2"/>
</dbReference>
<evidence type="ECO:0000259" key="12">
    <source>
        <dbReference type="PROSITE" id="PS50178"/>
    </source>
</evidence>
<dbReference type="SMART" id="SM00233">
    <property type="entry name" value="PH"/>
    <property type="match status" value="2"/>
</dbReference>
<dbReference type="PROSITE" id="PS50178">
    <property type="entry name" value="ZF_FYVE"/>
    <property type="match status" value="1"/>
</dbReference>
<dbReference type="OrthoDB" id="245697at2759"/>
<name>A0A1S3IA22_LINAN</name>
<dbReference type="Pfam" id="PF00621">
    <property type="entry name" value="RhoGEF"/>
    <property type="match status" value="1"/>
</dbReference>
<organism evidence="13 14">
    <name type="scientific">Lingula anatina</name>
    <name type="common">Brachiopod</name>
    <name type="synonym">Lingula unguis</name>
    <dbReference type="NCBI Taxonomy" id="7574"/>
    <lineage>
        <taxon>Eukaryota</taxon>
        <taxon>Metazoa</taxon>
        <taxon>Spiralia</taxon>
        <taxon>Lophotrochozoa</taxon>
        <taxon>Brachiopoda</taxon>
        <taxon>Linguliformea</taxon>
        <taxon>Lingulata</taxon>
        <taxon>Lingulida</taxon>
        <taxon>Linguloidea</taxon>
        <taxon>Lingulidae</taxon>
        <taxon>Lingula</taxon>
    </lineage>
</organism>
<dbReference type="SMART" id="SM00064">
    <property type="entry name" value="FYVE"/>
    <property type="match status" value="1"/>
</dbReference>
<dbReference type="InterPro" id="IPR011993">
    <property type="entry name" value="PH-like_dom_sf"/>
</dbReference>
<feature type="compositionally biased region" description="Basic and acidic residues" evidence="9">
    <location>
        <begin position="563"/>
        <end position="573"/>
    </location>
</feature>
<evidence type="ECO:0000256" key="9">
    <source>
        <dbReference type="SAM" id="MobiDB-lite"/>
    </source>
</evidence>
<dbReference type="RefSeq" id="XP_013395110.1">
    <property type="nucleotide sequence ID" value="XM_013539656.2"/>
</dbReference>
<feature type="compositionally biased region" description="Low complexity" evidence="9">
    <location>
        <begin position="125"/>
        <end position="144"/>
    </location>
</feature>
<dbReference type="InterPro" id="IPR001849">
    <property type="entry name" value="PH_domain"/>
</dbReference>
<dbReference type="Pfam" id="PF01363">
    <property type="entry name" value="FYVE"/>
    <property type="match status" value="1"/>
</dbReference>
<dbReference type="Gene3D" id="2.30.29.30">
    <property type="entry name" value="Pleckstrin-homology domain (PH domain)/Phosphotyrosine-binding domain (PTB)"/>
    <property type="match status" value="2"/>
</dbReference>
<feature type="compositionally biased region" description="Basic and acidic residues" evidence="9">
    <location>
        <begin position="458"/>
        <end position="474"/>
    </location>
</feature>
<evidence type="ECO:0000256" key="5">
    <source>
        <dbReference type="ARBA" id="ARBA00022771"/>
    </source>
</evidence>
<feature type="compositionally biased region" description="Polar residues" evidence="9">
    <location>
        <begin position="795"/>
        <end position="805"/>
    </location>
</feature>
<dbReference type="InParanoid" id="A0A1S3IA22"/>
<dbReference type="GO" id="GO:0005737">
    <property type="term" value="C:cytoplasm"/>
    <property type="evidence" value="ECO:0007669"/>
    <property type="project" value="TreeGrafter"/>
</dbReference>
<feature type="domain" description="FYVE-type" evidence="12">
    <location>
        <begin position="1470"/>
        <end position="1529"/>
    </location>
</feature>
<feature type="region of interest" description="Disordered" evidence="9">
    <location>
        <begin position="908"/>
        <end position="946"/>
    </location>
</feature>
<feature type="region of interest" description="Disordered" evidence="9">
    <location>
        <begin position="1039"/>
        <end position="1118"/>
    </location>
</feature>
<dbReference type="InterPro" id="IPR000219">
    <property type="entry name" value="DH_dom"/>
</dbReference>
<dbReference type="PROSITE" id="PS50003">
    <property type="entry name" value="PH_DOMAIN"/>
    <property type="match status" value="2"/>
</dbReference>
<dbReference type="InterPro" id="IPR035899">
    <property type="entry name" value="DBL_dom_sf"/>
</dbReference>
<dbReference type="SUPFAM" id="SSF50729">
    <property type="entry name" value="PH domain-like"/>
    <property type="match status" value="2"/>
</dbReference>
<feature type="compositionally biased region" description="Polar residues" evidence="9">
    <location>
        <begin position="646"/>
        <end position="655"/>
    </location>
</feature>
<keyword evidence="5 8" id="KW-0863">Zinc-finger</keyword>
<dbReference type="SUPFAM" id="SSF57903">
    <property type="entry name" value="FYVE/PHD zinc finger"/>
    <property type="match status" value="1"/>
</dbReference>
<feature type="compositionally biased region" description="Polar residues" evidence="9">
    <location>
        <begin position="576"/>
        <end position="607"/>
    </location>
</feature>
<proteinExistence type="predicted"/>
<dbReference type="STRING" id="7574.A0A1S3IA22"/>
<dbReference type="GO" id="GO:0008270">
    <property type="term" value="F:zinc ion binding"/>
    <property type="evidence" value="ECO:0007669"/>
    <property type="project" value="UniProtKB-KW"/>
</dbReference>
<dbReference type="InterPro" id="IPR011011">
    <property type="entry name" value="Znf_FYVE_PHD"/>
</dbReference>
<comment type="subcellular location">
    <subcellularLocation>
        <location evidence="1">Cytoplasm</location>
        <location evidence="1">Cytoskeleton</location>
    </subcellularLocation>
</comment>
<dbReference type="KEGG" id="lak:106162376"/>
<dbReference type="PANTHER" id="PTHR12673:SF267">
    <property type="entry name" value="PROTEIN CBG10230"/>
    <property type="match status" value="1"/>
</dbReference>
<dbReference type="GO" id="GO:0005856">
    <property type="term" value="C:cytoskeleton"/>
    <property type="evidence" value="ECO:0007669"/>
    <property type="project" value="UniProtKB-SubCell"/>
</dbReference>
<reference evidence="14" key="2">
    <citation type="submission" date="2025-08" db="UniProtKB">
        <authorList>
            <consortium name="RefSeq"/>
        </authorList>
    </citation>
    <scope>IDENTIFICATION</scope>
</reference>
<feature type="compositionally biased region" description="Polar residues" evidence="9">
    <location>
        <begin position="720"/>
        <end position="733"/>
    </location>
</feature>
<dbReference type="InterPro" id="IPR000306">
    <property type="entry name" value="Znf_FYVE"/>
</dbReference>
<feature type="compositionally biased region" description="Pro residues" evidence="9">
    <location>
        <begin position="64"/>
        <end position="84"/>
    </location>
</feature>
<dbReference type="PANTHER" id="PTHR12673">
    <property type="entry name" value="FACIOGENITAL DYSPLASIA PROTEIN"/>
    <property type="match status" value="1"/>
</dbReference>
<evidence type="ECO:0000259" key="11">
    <source>
        <dbReference type="PROSITE" id="PS50010"/>
    </source>
</evidence>
<feature type="compositionally biased region" description="Polar residues" evidence="9">
    <location>
        <begin position="297"/>
        <end position="308"/>
    </location>
</feature>
<keyword evidence="13" id="KW-1185">Reference proteome</keyword>
<evidence type="ECO:0000256" key="3">
    <source>
        <dbReference type="ARBA" id="ARBA00022658"/>
    </source>
</evidence>
<dbReference type="GeneID" id="106162376"/>
<dbReference type="CDD" id="cd13389">
    <property type="entry name" value="PH1_FGD5_FGD6"/>
    <property type="match status" value="1"/>
</dbReference>
<dbReference type="PROSITE" id="PS50010">
    <property type="entry name" value="DH_2"/>
    <property type="match status" value="1"/>
</dbReference>
<dbReference type="SMART" id="SM00325">
    <property type="entry name" value="RhoGEF"/>
    <property type="match status" value="1"/>
</dbReference>
<dbReference type="Gene3D" id="1.20.900.10">
    <property type="entry name" value="Dbl homology (DH) domain"/>
    <property type="match status" value="1"/>
</dbReference>
<dbReference type="InterPro" id="IPR013083">
    <property type="entry name" value="Znf_RING/FYVE/PHD"/>
</dbReference>
<accession>A0A1S3IA22</accession>
<keyword evidence="7" id="KW-0206">Cytoskeleton</keyword>
<gene>
    <name evidence="14" type="primary">LOC106162376</name>
</gene>
<dbReference type="Gene3D" id="3.30.40.10">
    <property type="entry name" value="Zinc/RING finger domain, C3HC4 (zinc finger)"/>
    <property type="match status" value="1"/>
</dbReference>
<feature type="region of interest" description="Disordered" evidence="9">
    <location>
        <begin position="1"/>
        <end position="655"/>
    </location>
</feature>
<evidence type="ECO:0000256" key="1">
    <source>
        <dbReference type="ARBA" id="ARBA00004245"/>
    </source>
</evidence>
<evidence type="ECO:0000313" key="14">
    <source>
        <dbReference type="RefSeq" id="XP_013395110.1"/>
    </source>
</evidence>
<dbReference type="GO" id="GO:0005085">
    <property type="term" value="F:guanyl-nucleotide exchange factor activity"/>
    <property type="evidence" value="ECO:0007669"/>
    <property type="project" value="UniProtKB-KW"/>
</dbReference>
<evidence type="ECO:0000256" key="4">
    <source>
        <dbReference type="ARBA" id="ARBA00022723"/>
    </source>
</evidence>
<evidence type="ECO:0000313" key="13">
    <source>
        <dbReference type="Proteomes" id="UP000085678"/>
    </source>
</evidence>
<feature type="compositionally biased region" description="Basic and acidic residues" evidence="9">
    <location>
        <begin position="360"/>
        <end position="369"/>
    </location>
</feature>
<evidence type="ECO:0000256" key="8">
    <source>
        <dbReference type="PROSITE-ProRule" id="PRU00091"/>
    </source>
</evidence>
<evidence type="ECO:0000256" key="6">
    <source>
        <dbReference type="ARBA" id="ARBA00022833"/>
    </source>
</evidence>
<feature type="domain" description="PH" evidence="10">
    <location>
        <begin position="1340"/>
        <end position="1434"/>
    </location>
</feature>
<feature type="compositionally biased region" description="Polar residues" evidence="9">
    <location>
        <begin position="336"/>
        <end position="346"/>
    </location>
</feature>
<keyword evidence="2" id="KW-0963">Cytoplasm</keyword>
<feature type="domain" description="PH" evidence="10">
    <location>
        <begin position="1594"/>
        <end position="1691"/>
    </location>
</feature>
<feature type="region of interest" description="Disordered" evidence="9">
    <location>
        <begin position="715"/>
        <end position="744"/>
    </location>
</feature>
<feature type="compositionally biased region" description="Basic and acidic residues" evidence="9">
    <location>
        <begin position="489"/>
        <end position="498"/>
    </location>
</feature>
<feature type="compositionally biased region" description="Polar residues" evidence="9">
    <location>
        <begin position="264"/>
        <end position="282"/>
    </location>
</feature>
<evidence type="ECO:0000259" key="10">
    <source>
        <dbReference type="PROSITE" id="PS50003"/>
    </source>
</evidence>
<protein>
    <submittedName>
        <fullName evidence="14">Uncharacterized protein LOC106162376</fullName>
    </submittedName>
</protein>
<keyword evidence="3" id="KW-0344">Guanine-nucleotide releasing factor</keyword>
<dbReference type="CDD" id="cd00160">
    <property type="entry name" value="RhoGEF"/>
    <property type="match status" value="1"/>
</dbReference>
<feature type="domain" description="DH" evidence="11">
    <location>
        <begin position="1122"/>
        <end position="1311"/>
    </location>
</feature>
<keyword evidence="6" id="KW-0862">Zinc</keyword>
<dbReference type="Proteomes" id="UP000085678">
    <property type="component" value="Unplaced"/>
</dbReference>
<feature type="compositionally biased region" description="Low complexity" evidence="9">
    <location>
        <begin position="544"/>
        <end position="556"/>
    </location>
</feature>
<evidence type="ECO:0000256" key="2">
    <source>
        <dbReference type="ARBA" id="ARBA00022490"/>
    </source>
</evidence>
<reference evidence="14" key="1">
    <citation type="journal article" date="2015" name="Nat. Commun.">
        <title>The Lingula genome provides insights into brachiopod evolution and the origin of phosphate biomineralization.</title>
        <authorList>
            <person name="Luo Y.J."/>
            <person name="Takeuchi T."/>
            <person name="Koyanagi R."/>
            <person name="Yamada L."/>
            <person name="Kanda M."/>
            <person name="Khalturina M."/>
            <person name="Fujie M."/>
            <person name="Yamasaki S.I."/>
            <person name="Endo K."/>
            <person name="Satoh N."/>
        </authorList>
    </citation>
    <scope>NUCLEOTIDE SEQUENCE</scope>
</reference>
<feature type="region of interest" description="Disordered" evidence="9">
    <location>
        <begin position="783"/>
        <end position="818"/>
    </location>
</feature>